<name>A0A7S3C5E2_9VIRI</name>
<dbReference type="PROSITE" id="PS50181">
    <property type="entry name" value="FBOX"/>
    <property type="match status" value="1"/>
</dbReference>
<gene>
    <name evidence="3" type="ORF">PSIN1315_LOCUS13676</name>
</gene>
<dbReference type="InterPro" id="IPR036047">
    <property type="entry name" value="F-box-like_dom_sf"/>
</dbReference>
<dbReference type="Pfam" id="PF12937">
    <property type="entry name" value="F-box-like"/>
    <property type="match status" value="1"/>
</dbReference>
<dbReference type="CDD" id="cd09917">
    <property type="entry name" value="F-box_SF"/>
    <property type="match status" value="1"/>
</dbReference>
<dbReference type="Gene3D" id="1.20.1280.50">
    <property type="match status" value="1"/>
</dbReference>
<dbReference type="AlphaFoldDB" id="A0A7S3C5E2"/>
<dbReference type="InterPro" id="IPR001810">
    <property type="entry name" value="F-box_dom"/>
</dbReference>
<dbReference type="SMART" id="SM00256">
    <property type="entry name" value="FBOX"/>
    <property type="match status" value="1"/>
</dbReference>
<evidence type="ECO:0000256" key="1">
    <source>
        <dbReference type="SAM" id="MobiDB-lite"/>
    </source>
</evidence>
<dbReference type="InterPro" id="IPR032675">
    <property type="entry name" value="LRR_dom_sf"/>
</dbReference>
<dbReference type="EMBL" id="HBHY01021361">
    <property type="protein sequence ID" value="CAE0152336.1"/>
    <property type="molecule type" value="Transcribed_RNA"/>
</dbReference>
<accession>A0A7S3C5E2</accession>
<evidence type="ECO:0000313" key="3">
    <source>
        <dbReference type="EMBL" id="CAE0152336.1"/>
    </source>
</evidence>
<feature type="domain" description="F-box" evidence="2">
    <location>
        <begin position="107"/>
        <end position="153"/>
    </location>
</feature>
<reference evidence="3" key="1">
    <citation type="submission" date="2021-01" db="EMBL/GenBank/DDBJ databases">
        <authorList>
            <person name="Corre E."/>
            <person name="Pelletier E."/>
            <person name="Niang G."/>
            <person name="Scheremetjew M."/>
            <person name="Finn R."/>
            <person name="Kale V."/>
            <person name="Holt S."/>
            <person name="Cochrane G."/>
            <person name="Meng A."/>
            <person name="Brown T."/>
            <person name="Cohen L."/>
        </authorList>
    </citation>
    <scope>NUCLEOTIDE SEQUENCE</scope>
    <source>
        <strain evidence="3">RCC927</strain>
    </source>
</reference>
<dbReference type="Gene3D" id="3.80.10.10">
    <property type="entry name" value="Ribonuclease Inhibitor"/>
    <property type="match status" value="1"/>
</dbReference>
<proteinExistence type="predicted"/>
<protein>
    <recommendedName>
        <fullName evidence="2">F-box domain-containing protein</fullName>
    </recommendedName>
</protein>
<organism evidence="3">
    <name type="scientific">Prasinoderma singulare</name>
    <dbReference type="NCBI Taxonomy" id="676789"/>
    <lineage>
        <taxon>Eukaryota</taxon>
        <taxon>Viridiplantae</taxon>
        <taxon>Prasinodermophyta</taxon>
        <taxon>Prasinodermophyceae</taxon>
        <taxon>Prasinodermales</taxon>
        <taxon>Prasinodermaceae</taxon>
        <taxon>Prasinoderma</taxon>
    </lineage>
</organism>
<sequence>MGPPGEGPAAKRARTGAKGKGKAAAAAAGVRSEEDAAALSACTSAVRALPSAARLAACATPQALAALKKALEAALTKARQAGAEADRRRQLANLEAAGPAGLMEPSGGPLSTLPNEVVVSILSQVDTPELVRLSAVNRAWRKMLARPEPFRVFSFGYSRYLCGGRSVKSATDLCIVLSQMRFRMLEEVRPPSKVVPGRELFKLLHSRMPNLQWLDLSACKGMTSHNLKALGEAKFIQLRHVGIGEPKMSAARDLGSACVKVITANKDSLVSFMYTGSFMSAVTQEMLNALVDVPNLKHVRISDGTYDRSEGDWAPSRRAADAVTSADILRLILTKRGLTLWLLDMPLRTVALDAIQTRLTAAGADLMPDRGLRTSNEAFVKRVKQCEASPPPPMSACLLHITTSKSRTLFGDVPDLDTVVSAAPPVATSVTWQVRWGA</sequence>
<evidence type="ECO:0000259" key="2">
    <source>
        <dbReference type="PROSITE" id="PS50181"/>
    </source>
</evidence>
<feature type="region of interest" description="Disordered" evidence="1">
    <location>
        <begin position="1"/>
        <end position="29"/>
    </location>
</feature>
<feature type="compositionally biased region" description="Basic residues" evidence="1">
    <location>
        <begin position="11"/>
        <end position="21"/>
    </location>
</feature>
<dbReference type="SUPFAM" id="SSF81383">
    <property type="entry name" value="F-box domain"/>
    <property type="match status" value="1"/>
</dbReference>